<proteinExistence type="predicted"/>
<reference evidence="2 3" key="1">
    <citation type="submission" date="2018-06" db="EMBL/GenBank/DDBJ databases">
        <title>Complete Genomes of Monosporascus.</title>
        <authorList>
            <person name="Robinson A.J."/>
            <person name="Natvig D.O."/>
        </authorList>
    </citation>
    <scope>NUCLEOTIDE SEQUENCE [LARGE SCALE GENOMIC DNA]</scope>
    <source>
        <strain evidence="2 3">CBS 110550</strain>
    </source>
</reference>
<protein>
    <submittedName>
        <fullName evidence="2">Uncharacterized protein</fullName>
    </submittedName>
</protein>
<dbReference type="Proteomes" id="UP000293360">
    <property type="component" value="Unassembled WGS sequence"/>
</dbReference>
<dbReference type="STRING" id="155417.A0A4Q4TIU6"/>
<keyword evidence="3" id="KW-1185">Reference proteome</keyword>
<organism evidence="2 3">
    <name type="scientific">Monosporascus ibericus</name>
    <dbReference type="NCBI Taxonomy" id="155417"/>
    <lineage>
        <taxon>Eukaryota</taxon>
        <taxon>Fungi</taxon>
        <taxon>Dikarya</taxon>
        <taxon>Ascomycota</taxon>
        <taxon>Pezizomycotina</taxon>
        <taxon>Sordariomycetes</taxon>
        <taxon>Xylariomycetidae</taxon>
        <taxon>Xylariales</taxon>
        <taxon>Xylariales incertae sedis</taxon>
        <taxon>Monosporascus</taxon>
    </lineage>
</organism>
<evidence type="ECO:0000313" key="2">
    <source>
        <dbReference type="EMBL" id="RYP06915.1"/>
    </source>
</evidence>
<name>A0A4Q4TIU6_9PEZI</name>
<evidence type="ECO:0000256" key="1">
    <source>
        <dbReference type="SAM" id="MobiDB-lite"/>
    </source>
</evidence>
<dbReference type="AlphaFoldDB" id="A0A4Q4TIU6"/>
<accession>A0A4Q4TIU6</accession>
<feature type="region of interest" description="Disordered" evidence="1">
    <location>
        <begin position="62"/>
        <end position="83"/>
    </location>
</feature>
<sequence>MGGLIRVQTLPYELTHPTTAKTPCLSTCRFRRLEWPIFEPENSIRILGADEHGQQRWSPLFADDGQASPMSDALNQPTTDPPRSRMRVVISDIHFSGSWQDDEALARCPAPLLIENRGGDPITVDQFIHQLSNPAAGLRDMHELIMGDIGGRMGPAVVPTASYAPDRRSAIAALPAVGAATRQGPAILRLASRSSETVQEVAGYRLMALVAAPTDISAWAPSMATAAPRVDGAVTPTATVWLAVRRNSVIAPEMATYRLTAFAEAPRAVFVLDLGSATAALRPDCVVTRTAIASLAAKVTSAHVLVVTSRLMALVGRTTVVKHVWAQNLAAVALPEAIVATKSIIVLKGVAQISPTRV</sequence>
<dbReference type="EMBL" id="QJNU01000112">
    <property type="protein sequence ID" value="RYP06915.1"/>
    <property type="molecule type" value="Genomic_DNA"/>
</dbReference>
<gene>
    <name evidence="2" type="ORF">DL764_002863</name>
</gene>
<comment type="caution">
    <text evidence="2">The sequence shown here is derived from an EMBL/GenBank/DDBJ whole genome shotgun (WGS) entry which is preliminary data.</text>
</comment>
<evidence type="ECO:0000313" key="3">
    <source>
        <dbReference type="Proteomes" id="UP000293360"/>
    </source>
</evidence>
<dbReference type="OrthoDB" id="4762788at2759"/>